<dbReference type="Proteomes" id="UP001209083">
    <property type="component" value="Chromosome"/>
</dbReference>
<keyword evidence="3 5" id="KW-0418">Kinase</keyword>
<dbReference type="Pfam" id="PF00294">
    <property type="entry name" value="PfkB"/>
    <property type="match status" value="1"/>
</dbReference>
<feature type="domain" description="Carbohydrate kinase PfkB" evidence="4">
    <location>
        <begin position="8"/>
        <end position="291"/>
    </location>
</feature>
<evidence type="ECO:0000313" key="5">
    <source>
        <dbReference type="EMBL" id="WGW11507.1"/>
    </source>
</evidence>
<dbReference type="InterPro" id="IPR029056">
    <property type="entry name" value="Ribokinase-like"/>
</dbReference>
<comment type="similarity">
    <text evidence="1">Belongs to the carbohydrate kinase PfkB family.</text>
</comment>
<dbReference type="PANTHER" id="PTHR43320:SF2">
    <property type="entry name" value="2-DEHYDRO-3-DEOXYGLUCONOKINASE_2-DEHYDRO-3-DEOXYGALACTONOKINASE"/>
    <property type="match status" value="1"/>
</dbReference>
<gene>
    <name evidence="5" type="ORF">LWF01_15640</name>
</gene>
<evidence type="ECO:0000256" key="1">
    <source>
        <dbReference type="ARBA" id="ARBA00010688"/>
    </source>
</evidence>
<proteinExistence type="inferred from homology"/>
<dbReference type="CDD" id="cd01166">
    <property type="entry name" value="KdgK"/>
    <property type="match status" value="1"/>
</dbReference>
<name>A0ABY8QR77_9MICO</name>
<organism evidence="5 6">
    <name type="scientific">Saxibacter everestensis</name>
    <dbReference type="NCBI Taxonomy" id="2909229"/>
    <lineage>
        <taxon>Bacteria</taxon>
        <taxon>Bacillati</taxon>
        <taxon>Actinomycetota</taxon>
        <taxon>Actinomycetes</taxon>
        <taxon>Micrococcales</taxon>
        <taxon>Brevibacteriaceae</taxon>
        <taxon>Saxibacter</taxon>
    </lineage>
</organism>
<dbReference type="GO" id="GO:0016301">
    <property type="term" value="F:kinase activity"/>
    <property type="evidence" value="ECO:0007669"/>
    <property type="project" value="UniProtKB-KW"/>
</dbReference>
<evidence type="ECO:0000313" key="6">
    <source>
        <dbReference type="Proteomes" id="UP001209083"/>
    </source>
</evidence>
<dbReference type="Gene3D" id="3.40.1190.20">
    <property type="match status" value="1"/>
</dbReference>
<keyword evidence="6" id="KW-1185">Reference proteome</keyword>
<evidence type="ECO:0000259" key="4">
    <source>
        <dbReference type="Pfam" id="PF00294"/>
    </source>
</evidence>
<dbReference type="InterPro" id="IPR052700">
    <property type="entry name" value="Carb_kinase_PfkB-like"/>
</dbReference>
<keyword evidence="2" id="KW-0808">Transferase</keyword>
<evidence type="ECO:0000256" key="3">
    <source>
        <dbReference type="ARBA" id="ARBA00022777"/>
    </source>
</evidence>
<dbReference type="InterPro" id="IPR011611">
    <property type="entry name" value="PfkB_dom"/>
</dbReference>
<dbReference type="PANTHER" id="PTHR43320">
    <property type="entry name" value="SUGAR KINASE"/>
    <property type="match status" value="1"/>
</dbReference>
<dbReference type="SUPFAM" id="SSF53613">
    <property type="entry name" value="Ribokinase-like"/>
    <property type="match status" value="1"/>
</dbReference>
<accession>A0ABY8QR77</accession>
<dbReference type="RefSeq" id="WP_349638297.1">
    <property type="nucleotide sequence ID" value="NZ_CP090958.1"/>
</dbReference>
<reference evidence="5 6" key="1">
    <citation type="submission" date="2023-05" db="EMBL/GenBank/DDBJ databases">
        <title>Lithophilousrod everest ZFBP1038 complete genpme.</title>
        <authorList>
            <person name="Tian M."/>
        </authorList>
    </citation>
    <scope>NUCLEOTIDE SEQUENCE [LARGE SCALE GENOMIC DNA]</scope>
    <source>
        <strain evidence="5 6">ZFBP1038</strain>
    </source>
</reference>
<protein>
    <submittedName>
        <fullName evidence="5">Sugar kinase</fullName>
    </submittedName>
</protein>
<evidence type="ECO:0000256" key="2">
    <source>
        <dbReference type="ARBA" id="ARBA00022679"/>
    </source>
</evidence>
<dbReference type="EMBL" id="CP090958">
    <property type="protein sequence ID" value="WGW11507.1"/>
    <property type="molecule type" value="Genomic_DNA"/>
</dbReference>
<sequence length="302" mass="31246">MTTEAVPRVITIGETMVLVTPATPEPLATATDFRLDAGGAESNVASHLTHLGVHAAWVSAVGDDVLGQRLRATVASRGVDTRWVTSDTEAPTGVYFKDPGSTVLYYRTGSAASRMGPASIAGIPLEDADIVHLSGITPALSSSCAALVDTVCDRVAESDTVLSFDVNHRPSLWSLGAAAPALLSLAGRADIVFVGLDEAQTLWGCDSADEVRRLLPEPDRLVVKDGDVGATEFQGDERVFVPAVPTDVVEAVGAGDAFAAGYLAAALGGAAATDRLLAGHNQARLVLQSTSDFITEPLAKKG</sequence>